<dbReference type="PROSITE" id="PS50005">
    <property type="entry name" value="TPR"/>
    <property type="match status" value="1"/>
</dbReference>
<gene>
    <name evidence="3" type="ORF">AG1IA_08177</name>
</gene>
<feature type="domain" description="CHAT" evidence="2">
    <location>
        <begin position="1043"/>
        <end position="1325"/>
    </location>
</feature>
<dbReference type="PANTHER" id="PTHR10098:SF108">
    <property type="entry name" value="TETRATRICOPEPTIDE REPEAT PROTEIN 28"/>
    <property type="match status" value="1"/>
</dbReference>
<organism evidence="3 4">
    <name type="scientific">Thanatephorus cucumeris (strain AG1-IA)</name>
    <name type="common">Rice sheath blight fungus</name>
    <name type="synonym">Rhizoctonia solani</name>
    <dbReference type="NCBI Taxonomy" id="983506"/>
    <lineage>
        <taxon>Eukaryota</taxon>
        <taxon>Fungi</taxon>
        <taxon>Dikarya</taxon>
        <taxon>Basidiomycota</taxon>
        <taxon>Agaricomycotina</taxon>
        <taxon>Agaricomycetes</taxon>
        <taxon>Cantharellales</taxon>
        <taxon>Ceratobasidiaceae</taxon>
        <taxon>Rhizoctonia</taxon>
        <taxon>Rhizoctonia solani AG-1</taxon>
    </lineage>
</organism>
<dbReference type="STRING" id="983506.L8WN84"/>
<dbReference type="InterPro" id="IPR011990">
    <property type="entry name" value="TPR-like_helical_dom_sf"/>
</dbReference>
<dbReference type="InterPro" id="IPR024983">
    <property type="entry name" value="CHAT_dom"/>
</dbReference>
<dbReference type="InterPro" id="IPR019734">
    <property type="entry name" value="TPR_rpt"/>
</dbReference>
<evidence type="ECO:0000259" key="2">
    <source>
        <dbReference type="Pfam" id="PF12770"/>
    </source>
</evidence>
<name>L8WN84_THACA</name>
<protein>
    <submittedName>
        <fullName evidence="3">CHAT domain-containing protein</fullName>
    </submittedName>
</protein>
<dbReference type="SUPFAM" id="SSF81901">
    <property type="entry name" value="HCP-like"/>
    <property type="match status" value="1"/>
</dbReference>
<dbReference type="EMBL" id="AFRT01002465">
    <property type="protein sequence ID" value="ELU37794.1"/>
    <property type="molecule type" value="Genomic_DNA"/>
</dbReference>
<dbReference type="Proteomes" id="UP000011668">
    <property type="component" value="Unassembled WGS sequence"/>
</dbReference>
<reference evidence="3 4" key="1">
    <citation type="journal article" date="2013" name="Nat. Commun.">
        <title>The evolution and pathogenic mechanisms of the rice sheath blight pathogen.</title>
        <authorList>
            <person name="Zheng A."/>
            <person name="Lin R."/>
            <person name="Xu L."/>
            <person name="Qin P."/>
            <person name="Tang C."/>
            <person name="Ai P."/>
            <person name="Zhang D."/>
            <person name="Liu Y."/>
            <person name="Sun Z."/>
            <person name="Feng H."/>
            <person name="Wang Y."/>
            <person name="Chen Y."/>
            <person name="Liang X."/>
            <person name="Fu R."/>
            <person name="Li Q."/>
            <person name="Zhang J."/>
            <person name="Yu X."/>
            <person name="Xie Z."/>
            <person name="Ding L."/>
            <person name="Guan P."/>
            <person name="Tang J."/>
            <person name="Liang Y."/>
            <person name="Wang S."/>
            <person name="Deng Q."/>
            <person name="Li S."/>
            <person name="Zhu J."/>
            <person name="Wang L."/>
            <person name="Liu H."/>
            <person name="Li P."/>
        </authorList>
    </citation>
    <scope>NUCLEOTIDE SEQUENCE [LARGE SCALE GENOMIC DNA]</scope>
    <source>
        <strain evidence="4">AG-1 IA</strain>
    </source>
</reference>
<keyword evidence="1" id="KW-0802">TPR repeat</keyword>
<comment type="caution">
    <text evidence="3">The sequence shown here is derived from an EMBL/GenBank/DDBJ whole genome shotgun (WGS) entry which is preliminary data.</text>
</comment>
<evidence type="ECO:0000313" key="4">
    <source>
        <dbReference type="Proteomes" id="UP000011668"/>
    </source>
</evidence>
<keyword evidence="4" id="KW-1185">Reference proteome</keyword>
<sequence length="1325" mass="147894">MEQLSNAWDSTIAYLRAKHVSSIPWDNPATHRMADQRAKDKIKGILEKIVYDRKRNEDAPSNASHDVVIRIPTAYWFTKTITKRILHPLVLNSGVHIILSRLWLNRMTQFPRSDQLPDIEKAVWYAIHALALTPDGHPNLPDRHAALGASYTDRYKRLGELTDLENAIESKSRTLTLTPDSHPRLPDRHAALGVSYTDRYRRLGELSDLEKAIGCDSRALALTPDDHPSLPDRHTALGVSYTDRYKRLGKLTDLEKAIECDAYALALTPEGHPNLPDRHAALGISYTHRHKRLGKLSDLENAMEHFSRALSLTPEGHLRLPDRYAALGVSYGTRYQRLGELTNLEKTIECNSRALTLTPEGHPRLPDRHAALGASYGSRYKRLGELTDLENAIESKSRALALTPAGHSNLPDRHVALGASYMDRYKRLSELAGLGNAMDHFSCALELTPDGHPNLPDRHAALGVSYTDRYKRLGKLTDLEKAIECDFRALTLTPDSHPNLPDRHAALGISYTDRYRRLGELVDLENAIKHFSRALTLTPNCHPRLQDRNAALGVSYSDRYKRLGELADLENAIVYDSRALAIIPEGHPSLPDRHASMGVSYTDRYRRLGELTDLEKAVECHSRALSLTPNGHPRLPDRHAALGMSYTDRYQRLGELVDLEKAIECDSRALTLTPDDHPNLSDRYAALGMSYNYRYKRLGELTDLENAIESKSRALALTPEGHPRLPERHAALGVSYTDRCRRLGELADFEKAVQCDSRALALTPGGHPDLSNSSYLETSLCSFREASQLSNGPPRDVFKNALRWTNLASKHSGLDPIEAFRATIDLLPHFIWLGSTTTQRYHDLSSTENLAVRAAFVAILSSEYALALEWLEHARCVVWSQSLMLRSPVDILQASHPDIATQLRSVAGQLHQANSQSSSTRAVTDTPEHRHHLARVYNDLVVQVRTLPGFEDFLLPTKANELVKAARNGPVVVINCEENRCDALLVLPGSTDIKHVHLSGFNGRKAQCTRFEMEKSITNRRPKERGTERRPMQEEEIDFGEVLADLWYGIVKPVLDSLGYRNKDSIAPSNLPHITWCPTGALTFLPLHAAGDYSQPRSRVFDYVVSSYTPTLTALLSSWPSKLDHSSRVLIVGQEATPGHQQLPGTTRELDSVVCHIQGVARHSQLLGEQATITTVLDEMEQHDWVHLACHAHQNIHDPTRSGFFLHDDTLDLTSINQRSLKNKGMAFLSACQTAMGDKQLPDEAIHLASGMLTAGYSSVIATMWSVYDDDAPLVADRVYAQLMKDGGIGNGEAGRALHNAVGELRDKVGEKEYSRWVPYIHIGS</sequence>
<proteinExistence type="predicted"/>
<evidence type="ECO:0000256" key="1">
    <source>
        <dbReference type="PROSITE-ProRule" id="PRU00339"/>
    </source>
</evidence>
<dbReference type="Gene3D" id="1.25.40.10">
    <property type="entry name" value="Tetratricopeptide repeat domain"/>
    <property type="match status" value="5"/>
</dbReference>
<dbReference type="SUPFAM" id="SSF48452">
    <property type="entry name" value="TPR-like"/>
    <property type="match status" value="3"/>
</dbReference>
<dbReference type="OMA" id="AAFPVDW"/>
<dbReference type="Pfam" id="PF12770">
    <property type="entry name" value="CHAT"/>
    <property type="match status" value="1"/>
</dbReference>
<dbReference type="OrthoDB" id="9991317at2759"/>
<dbReference type="PANTHER" id="PTHR10098">
    <property type="entry name" value="RAPSYN-RELATED"/>
    <property type="match status" value="1"/>
</dbReference>
<accession>L8WN84</accession>
<feature type="repeat" description="TPR" evidence="1">
    <location>
        <begin position="283"/>
        <end position="316"/>
    </location>
</feature>
<evidence type="ECO:0000313" key="3">
    <source>
        <dbReference type="EMBL" id="ELU37794.1"/>
    </source>
</evidence>
<dbReference type="HOGENOM" id="CLU_001305_0_1_1"/>